<dbReference type="InterPro" id="IPR011322">
    <property type="entry name" value="N-reg_PII-like_a/b"/>
</dbReference>
<accession>A0A8I0T2B7</accession>
<dbReference type="Gene3D" id="3.30.70.790">
    <property type="entry name" value="UreE, C-terminal domain"/>
    <property type="match status" value="1"/>
</dbReference>
<dbReference type="PROSITE" id="PS50199">
    <property type="entry name" value="ZF_RANBP2_2"/>
    <property type="match status" value="1"/>
</dbReference>
<reference evidence="5 6" key="1">
    <citation type="submission" date="2015-06" db="EMBL/GenBank/DDBJ databases">
        <title>Genome sequence of Pseudoalteromonas peptidolytica.</title>
        <authorList>
            <person name="Xie B.-B."/>
            <person name="Rong J.-C."/>
            <person name="Qin Q.-L."/>
            <person name="Zhang Y.-Z."/>
        </authorList>
    </citation>
    <scope>NUCLEOTIDE SEQUENCE [LARGE SCALE GENOMIC DNA]</scope>
    <source>
        <strain evidence="5 6">F12-50-A1</strain>
    </source>
</reference>
<evidence type="ECO:0000313" key="5">
    <source>
        <dbReference type="EMBL" id="MBE0345286.1"/>
    </source>
</evidence>
<dbReference type="Proteomes" id="UP000660708">
    <property type="component" value="Unassembled WGS sequence"/>
</dbReference>
<dbReference type="InterPro" id="IPR036443">
    <property type="entry name" value="Znf_RanBP2_sf"/>
</dbReference>
<comment type="caution">
    <text evidence="5">The sequence shown here is derived from an EMBL/GenBank/DDBJ whole genome shotgun (WGS) entry which is preliminary data.</text>
</comment>
<evidence type="ECO:0000256" key="1">
    <source>
        <dbReference type="ARBA" id="ARBA00022723"/>
    </source>
</evidence>
<feature type="domain" description="RanBP2-type" evidence="4">
    <location>
        <begin position="84"/>
        <end position="112"/>
    </location>
</feature>
<sequence>MSVASFRWQQVYSTTDFVEAHLLKGMLEQANIQVRLQGEHLSGAMGEIPLEQAAIKLLVYAIKLPEAEKLLVNYNKLRRHSAVKQADWQCHHCTEINGPAFEYCWQCGSKHE</sequence>
<dbReference type="SUPFAM" id="SSF90209">
    <property type="entry name" value="Ran binding protein zinc finger-like"/>
    <property type="match status" value="1"/>
</dbReference>
<dbReference type="EMBL" id="AQHF01000020">
    <property type="protein sequence ID" value="MBE0345286.1"/>
    <property type="molecule type" value="Genomic_DNA"/>
</dbReference>
<dbReference type="SUPFAM" id="SSF54913">
    <property type="entry name" value="GlnB-like"/>
    <property type="match status" value="1"/>
</dbReference>
<dbReference type="Pfam" id="PF09413">
    <property type="entry name" value="DUF2007"/>
    <property type="match status" value="1"/>
</dbReference>
<keyword evidence="6" id="KW-1185">Reference proteome</keyword>
<dbReference type="InterPro" id="IPR018551">
    <property type="entry name" value="DUF2007"/>
</dbReference>
<dbReference type="GO" id="GO:0008270">
    <property type="term" value="F:zinc ion binding"/>
    <property type="evidence" value="ECO:0007669"/>
    <property type="project" value="UniProtKB-KW"/>
</dbReference>
<keyword evidence="1" id="KW-0479">Metal-binding</keyword>
<dbReference type="AlphaFoldDB" id="A0A8I0T2B7"/>
<dbReference type="Gene3D" id="2.30.30.380">
    <property type="entry name" value="Zn-finger domain of Sec23/24"/>
    <property type="match status" value="1"/>
</dbReference>
<evidence type="ECO:0000256" key="2">
    <source>
        <dbReference type="ARBA" id="ARBA00022771"/>
    </source>
</evidence>
<name>A0A8I0T2B7_9GAMM</name>
<dbReference type="RefSeq" id="WP_125253260.1">
    <property type="nucleotide sequence ID" value="NZ_AQHF01000020.1"/>
</dbReference>
<evidence type="ECO:0000259" key="4">
    <source>
        <dbReference type="PROSITE" id="PS50199"/>
    </source>
</evidence>
<evidence type="ECO:0000313" key="6">
    <source>
        <dbReference type="Proteomes" id="UP000660708"/>
    </source>
</evidence>
<organism evidence="5 6">
    <name type="scientific">Pseudoalteromonas peptidolytica F12-50-A1</name>
    <dbReference type="NCBI Taxonomy" id="1315280"/>
    <lineage>
        <taxon>Bacteria</taxon>
        <taxon>Pseudomonadati</taxon>
        <taxon>Pseudomonadota</taxon>
        <taxon>Gammaproteobacteria</taxon>
        <taxon>Alteromonadales</taxon>
        <taxon>Pseudoalteromonadaceae</taxon>
        <taxon>Pseudoalteromonas</taxon>
    </lineage>
</organism>
<proteinExistence type="predicted"/>
<dbReference type="InterPro" id="IPR001876">
    <property type="entry name" value="Znf_RanBP2"/>
</dbReference>
<evidence type="ECO:0000256" key="3">
    <source>
        <dbReference type="ARBA" id="ARBA00022833"/>
    </source>
</evidence>
<protein>
    <recommendedName>
        <fullName evidence="4">RanBP2-type domain-containing protein</fullName>
    </recommendedName>
</protein>
<dbReference type="PROSITE" id="PS01358">
    <property type="entry name" value="ZF_RANBP2_1"/>
    <property type="match status" value="1"/>
</dbReference>
<gene>
    <name evidence="5" type="ORF">PPEP_a0122</name>
</gene>
<keyword evidence="2" id="KW-0863">Zinc-finger</keyword>
<keyword evidence="3" id="KW-0862">Zinc</keyword>